<comment type="function">
    <text evidence="7">Interacts with target proteins during their translocation into the lumen of the endoplasmic reticulum. Protects unfolded target proteins against degradation during ER stress. May facilitate glycosylation of target proteins after termination of ER stress. May modulate the use of N-glycosylation sites on target proteins.</text>
</comment>
<dbReference type="Proteomes" id="UP000053240">
    <property type="component" value="Unassembled WGS sequence"/>
</dbReference>
<accession>A0A0N0PEA7</accession>
<proteinExistence type="inferred from homology"/>
<dbReference type="AlphaFoldDB" id="A0A0N0PEA7"/>
<evidence type="ECO:0000256" key="6">
    <source>
        <dbReference type="ARBA" id="ARBA00023136"/>
    </source>
</evidence>
<sequence length="245" mass="27993">MHHRVIIYRRCASIHYDLCLRALVGGARVRGEVSHARPTFRHYRRGSNFKLRAGVGWSLASSWQRTDCHNLDYKVAISASGRMVSSLTPIDASSRDVCSPGTRAREINVLMKKRAAEFAEIAKRPLSMDINNCRRVPYLKSTEEETHRNTISPSYSYHFLIREGWEENLDNNETEILEAKPNMLRTRQAISVKTITVFIAEGARRLGEEREKDDQYPVAPWLLALFIFVVCGSAVFQIIQSIRLA</sequence>
<dbReference type="InParanoid" id="A0A0N0PEA7"/>
<reference evidence="10 11" key="1">
    <citation type="journal article" date="2015" name="Nat. Commun.">
        <title>Outbred genome sequencing and CRISPR/Cas9 gene editing in butterflies.</title>
        <authorList>
            <person name="Li X."/>
            <person name="Fan D."/>
            <person name="Zhang W."/>
            <person name="Liu G."/>
            <person name="Zhang L."/>
            <person name="Zhao L."/>
            <person name="Fang X."/>
            <person name="Chen L."/>
            <person name="Dong Y."/>
            <person name="Chen Y."/>
            <person name="Ding Y."/>
            <person name="Zhao R."/>
            <person name="Feng M."/>
            <person name="Zhu Y."/>
            <person name="Feng Y."/>
            <person name="Jiang X."/>
            <person name="Zhu D."/>
            <person name="Xiang H."/>
            <person name="Feng X."/>
            <person name="Li S."/>
            <person name="Wang J."/>
            <person name="Zhang G."/>
            <person name="Kronforst M.R."/>
            <person name="Wang W."/>
        </authorList>
    </citation>
    <scope>NUCLEOTIDE SEQUENCE [LARGE SCALE GENOMIC DNA]</scope>
    <source>
        <strain evidence="10">Ya'a_city_454_Pm</strain>
        <tissue evidence="10">Whole body</tissue>
    </source>
</reference>
<evidence type="ECO:0000313" key="10">
    <source>
        <dbReference type="EMBL" id="KPJ18456.1"/>
    </source>
</evidence>
<evidence type="ECO:0000256" key="1">
    <source>
        <dbReference type="ARBA" id="ARBA00004389"/>
    </source>
</evidence>
<keyword evidence="3 9" id="KW-0812">Transmembrane</keyword>
<evidence type="ECO:0000256" key="9">
    <source>
        <dbReference type="SAM" id="Phobius"/>
    </source>
</evidence>
<dbReference type="GO" id="GO:0030968">
    <property type="term" value="P:endoplasmic reticulum unfolded protein response"/>
    <property type="evidence" value="ECO:0007669"/>
    <property type="project" value="TreeGrafter"/>
</dbReference>
<organism evidence="10 11">
    <name type="scientific">Papilio machaon</name>
    <name type="common">Old World swallowtail butterfly</name>
    <dbReference type="NCBI Taxonomy" id="76193"/>
    <lineage>
        <taxon>Eukaryota</taxon>
        <taxon>Metazoa</taxon>
        <taxon>Ecdysozoa</taxon>
        <taxon>Arthropoda</taxon>
        <taxon>Hexapoda</taxon>
        <taxon>Insecta</taxon>
        <taxon>Pterygota</taxon>
        <taxon>Neoptera</taxon>
        <taxon>Endopterygota</taxon>
        <taxon>Lepidoptera</taxon>
        <taxon>Glossata</taxon>
        <taxon>Ditrysia</taxon>
        <taxon>Papilionoidea</taxon>
        <taxon>Papilionidae</taxon>
        <taxon>Papilioninae</taxon>
        <taxon>Papilio</taxon>
    </lineage>
</organism>
<dbReference type="InterPro" id="IPR010580">
    <property type="entry name" value="ER_stress-assoc"/>
</dbReference>
<comment type="similarity">
    <text evidence="2">Belongs to the RAMP4 family.</text>
</comment>
<dbReference type="EMBL" id="KQ460009">
    <property type="protein sequence ID" value="KPJ18456.1"/>
    <property type="molecule type" value="Genomic_DNA"/>
</dbReference>
<feature type="transmembrane region" description="Helical" evidence="9">
    <location>
        <begin position="218"/>
        <end position="239"/>
    </location>
</feature>
<comment type="subcellular location">
    <subcellularLocation>
        <location evidence="1">Endoplasmic reticulum membrane</location>
        <topology evidence="1">Single-pass membrane protein</topology>
    </subcellularLocation>
</comment>
<keyword evidence="11" id="KW-1185">Reference proteome</keyword>
<evidence type="ECO:0000256" key="5">
    <source>
        <dbReference type="ARBA" id="ARBA00022989"/>
    </source>
</evidence>
<evidence type="ECO:0000313" key="11">
    <source>
        <dbReference type="Proteomes" id="UP000053240"/>
    </source>
</evidence>
<dbReference type="GO" id="GO:0005789">
    <property type="term" value="C:endoplasmic reticulum membrane"/>
    <property type="evidence" value="ECO:0007669"/>
    <property type="project" value="UniProtKB-SubCell"/>
</dbReference>
<evidence type="ECO:0000256" key="3">
    <source>
        <dbReference type="ARBA" id="ARBA00022692"/>
    </source>
</evidence>
<name>A0A0N0PEA7_PAPMA</name>
<dbReference type="Pfam" id="PF06624">
    <property type="entry name" value="RAMP4"/>
    <property type="match status" value="1"/>
</dbReference>
<dbReference type="STRING" id="76193.A0A0N0PEA7"/>
<keyword evidence="6 9" id="KW-0472">Membrane</keyword>
<evidence type="ECO:0000256" key="4">
    <source>
        <dbReference type="ARBA" id="ARBA00022824"/>
    </source>
</evidence>
<evidence type="ECO:0000256" key="2">
    <source>
        <dbReference type="ARBA" id="ARBA00005500"/>
    </source>
</evidence>
<evidence type="ECO:0000256" key="8">
    <source>
        <dbReference type="ARBA" id="ARBA00038831"/>
    </source>
</evidence>
<dbReference type="PANTHER" id="PTHR15601:SF0">
    <property type="entry name" value="GEO09675P1"/>
    <property type="match status" value="1"/>
</dbReference>
<evidence type="ECO:0000256" key="7">
    <source>
        <dbReference type="ARBA" id="ARBA00037157"/>
    </source>
</evidence>
<dbReference type="PANTHER" id="PTHR15601">
    <property type="entry name" value="STRESS ASSOCIATED ENDOPLASMIC RETICULUM PROTEIN SERP1/RAMP4"/>
    <property type="match status" value="1"/>
</dbReference>
<comment type="subunit">
    <text evidence="8">Interacts with SEC61B, SEC61A1 and the SEC61 complex. Interacts with CANX.</text>
</comment>
<keyword evidence="5 9" id="KW-1133">Transmembrane helix</keyword>
<protein>
    <submittedName>
        <fullName evidence="10">Stress-associated endoplasmic reticulum protein 2</fullName>
    </submittedName>
</protein>
<keyword evidence="4" id="KW-0256">Endoplasmic reticulum</keyword>
<gene>
    <name evidence="10" type="ORF">RR48_03968</name>
</gene>